<dbReference type="InterPro" id="IPR036691">
    <property type="entry name" value="Endo/exonu/phosph_ase_sf"/>
</dbReference>
<evidence type="ECO:0000313" key="2">
    <source>
        <dbReference type="EMBL" id="KAJ8019049.1"/>
    </source>
</evidence>
<dbReference type="EMBL" id="JAIZAY010000100">
    <property type="protein sequence ID" value="KAJ8019049.1"/>
    <property type="molecule type" value="Genomic_DNA"/>
</dbReference>
<evidence type="ECO:0000256" key="1">
    <source>
        <dbReference type="SAM" id="MobiDB-lite"/>
    </source>
</evidence>
<dbReference type="AlphaFoldDB" id="A0A9Q0YEP7"/>
<dbReference type="OrthoDB" id="6147475at2759"/>
<feature type="region of interest" description="Disordered" evidence="1">
    <location>
        <begin position="146"/>
        <end position="166"/>
    </location>
</feature>
<sequence length="166" mass="18317">MEITVLTFDKWTVYSVPNITGTTIKKFLAVLLASWNVRTLTPGFSQDLLQINDNCKTAVIDAELSRLNMDIAALQDTGSADDGTLQEKMHTFFWKGKNQYGRREHGVGFLVKTTLLLPIDPPTALSETLLRLRLNTTYGPVNLVSGNAPPSSLTEQKTSSTMISIN</sequence>
<keyword evidence="3" id="KW-1185">Reference proteome</keyword>
<name>A0A9Q0YEP7_HOLLE</name>
<evidence type="ECO:0000313" key="3">
    <source>
        <dbReference type="Proteomes" id="UP001152320"/>
    </source>
</evidence>
<dbReference type="Proteomes" id="UP001152320">
    <property type="component" value="Unassembled WGS sequence"/>
</dbReference>
<comment type="caution">
    <text evidence="2">The sequence shown here is derived from an EMBL/GenBank/DDBJ whole genome shotgun (WGS) entry which is preliminary data.</text>
</comment>
<reference evidence="2" key="1">
    <citation type="submission" date="2021-10" db="EMBL/GenBank/DDBJ databases">
        <title>Tropical sea cucumber genome reveals ecological adaptation and Cuvierian tubules defense mechanism.</title>
        <authorList>
            <person name="Chen T."/>
        </authorList>
    </citation>
    <scope>NUCLEOTIDE SEQUENCE</scope>
    <source>
        <strain evidence="2">Nanhai2018</strain>
        <tissue evidence="2">Muscle</tissue>
    </source>
</reference>
<organism evidence="2 3">
    <name type="scientific">Holothuria leucospilota</name>
    <name type="common">Black long sea cucumber</name>
    <name type="synonym">Mertensiothuria leucospilota</name>
    <dbReference type="NCBI Taxonomy" id="206669"/>
    <lineage>
        <taxon>Eukaryota</taxon>
        <taxon>Metazoa</taxon>
        <taxon>Echinodermata</taxon>
        <taxon>Eleutherozoa</taxon>
        <taxon>Echinozoa</taxon>
        <taxon>Holothuroidea</taxon>
        <taxon>Aspidochirotacea</taxon>
        <taxon>Aspidochirotida</taxon>
        <taxon>Holothuriidae</taxon>
        <taxon>Holothuria</taxon>
    </lineage>
</organism>
<protein>
    <submittedName>
        <fullName evidence="2">Uncharacterized protein</fullName>
    </submittedName>
</protein>
<gene>
    <name evidence="2" type="ORF">HOLleu_42611</name>
</gene>
<accession>A0A9Q0YEP7</accession>
<dbReference type="Gene3D" id="3.60.10.10">
    <property type="entry name" value="Endonuclease/exonuclease/phosphatase"/>
    <property type="match status" value="1"/>
</dbReference>
<dbReference type="SUPFAM" id="SSF56219">
    <property type="entry name" value="DNase I-like"/>
    <property type="match status" value="1"/>
</dbReference>
<proteinExistence type="predicted"/>